<keyword evidence="1" id="KW-0812">Transmembrane</keyword>
<comment type="caution">
    <text evidence="2">The sequence shown here is derived from an EMBL/GenBank/DDBJ whole genome shotgun (WGS) entry which is preliminary data.</text>
</comment>
<dbReference type="EMBL" id="LJYW01000001">
    <property type="protein sequence ID" value="KPL55076.1"/>
    <property type="molecule type" value="Genomic_DNA"/>
</dbReference>
<organism evidence="2 3">
    <name type="scientific">Prosthecodimorpha hirschii</name>
    <dbReference type="NCBI Taxonomy" id="665126"/>
    <lineage>
        <taxon>Bacteria</taxon>
        <taxon>Pseudomonadati</taxon>
        <taxon>Pseudomonadota</taxon>
        <taxon>Alphaproteobacteria</taxon>
        <taxon>Hyphomicrobiales</taxon>
        <taxon>Ancalomicrobiaceae</taxon>
        <taxon>Prosthecodimorpha</taxon>
    </lineage>
</organism>
<keyword evidence="3" id="KW-1185">Reference proteome</keyword>
<feature type="transmembrane region" description="Helical" evidence="1">
    <location>
        <begin position="53"/>
        <end position="77"/>
    </location>
</feature>
<protein>
    <submittedName>
        <fullName evidence="2">Uncharacterized protein</fullName>
    </submittedName>
</protein>
<feature type="transmembrane region" description="Helical" evidence="1">
    <location>
        <begin position="12"/>
        <end position="33"/>
    </location>
</feature>
<dbReference type="Proteomes" id="UP000048984">
    <property type="component" value="Unassembled WGS sequence"/>
</dbReference>
<keyword evidence="1" id="KW-1133">Transmembrane helix</keyword>
<dbReference type="STRING" id="665126.ABB55_24975"/>
<reference evidence="2 3" key="1">
    <citation type="submission" date="2015-09" db="EMBL/GenBank/DDBJ databases">
        <authorList>
            <person name="Jackson K.R."/>
            <person name="Lunt B.L."/>
            <person name="Fisher J.N.B."/>
            <person name="Gardner A.V."/>
            <person name="Bailey M.E."/>
            <person name="Deus L.M."/>
            <person name="Earl A.S."/>
            <person name="Gibby P.D."/>
            <person name="Hartmann K.A."/>
            <person name="Liu J.E."/>
            <person name="Manci A.M."/>
            <person name="Nielsen D.A."/>
            <person name="Solomon M.B."/>
            <person name="Breakwell D.P."/>
            <person name="Burnett S.H."/>
            <person name="Grose J.H."/>
        </authorList>
    </citation>
    <scope>NUCLEOTIDE SEQUENCE [LARGE SCALE GENOMIC DNA]</scope>
    <source>
        <strain evidence="2 3">16</strain>
    </source>
</reference>
<evidence type="ECO:0000313" key="2">
    <source>
        <dbReference type="EMBL" id="KPL55076.1"/>
    </source>
</evidence>
<sequence>MRRNRPDPLLSLLAWNGVAGAVIALVLAGAVLATDVAHLRTLILNSDEPWIPVLLLVFGFLVTMCSVTMGTAIMALGRDPKAGSRPRGGAPAVLGRFAPARATAARGLGGGAARP</sequence>
<evidence type="ECO:0000256" key="1">
    <source>
        <dbReference type="SAM" id="Phobius"/>
    </source>
</evidence>
<reference evidence="2 3" key="2">
    <citation type="submission" date="2015-10" db="EMBL/GenBank/DDBJ databases">
        <title>Draft Genome Sequence of Prosthecomicrobium hirschii ATCC 27832.</title>
        <authorList>
            <person name="Daniel J."/>
            <person name="Givan S.A."/>
            <person name="Brun Y.V."/>
            <person name="Brown P.J."/>
        </authorList>
    </citation>
    <scope>NUCLEOTIDE SEQUENCE [LARGE SCALE GENOMIC DNA]</scope>
    <source>
        <strain evidence="2 3">16</strain>
    </source>
</reference>
<gene>
    <name evidence="2" type="ORF">ABB55_24975</name>
</gene>
<dbReference type="AlphaFoldDB" id="A0A0P6VVR1"/>
<proteinExistence type="predicted"/>
<accession>A0A0P6VVR1</accession>
<name>A0A0P6VVR1_9HYPH</name>
<keyword evidence="1" id="KW-0472">Membrane</keyword>
<evidence type="ECO:0000313" key="3">
    <source>
        <dbReference type="Proteomes" id="UP000048984"/>
    </source>
</evidence>